<comment type="similarity">
    <text evidence="8 9">Belongs to the TRAP transporter small permease family.</text>
</comment>
<evidence type="ECO:0000256" key="7">
    <source>
        <dbReference type="ARBA" id="ARBA00023136"/>
    </source>
</evidence>
<dbReference type="PANTHER" id="PTHR35011:SF10">
    <property type="entry name" value="TRAP TRANSPORTER SMALL PERMEASE PROTEIN"/>
    <property type="match status" value="1"/>
</dbReference>
<reference evidence="11 12" key="1">
    <citation type="submission" date="2020-02" db="EMBL/GenBank/DDBJ databases">
        <authorList>
            <person name="Li G."/>
        </authorList>
    </citation>
    <scope>NUCLEOTIDE SEQUENCE [LARGE SCALE GENOMIC DNA]</scope>
    <source>
        <strain evidence="11 12">DSM 102029</strain>
    </source>
</reference>
<feature type="transmembrane region" description="Helical" evidence="9">
    <location>
        <begin position="44"/>
        <end position="67"/>
    </location>
</feature>
<dbReference type="Pfam" id="PF04290">
    <property type="entry name" value="DctQ"/>
    <property type="match status" value="1"/>
</dbReference>
<organism evidence="11 12">
    <name type="scientific">Ancylobacter pratisalsi</name>
    <dbReference type="NCBI Taxonomy" id="1745854"/>
    <lineage>
        <taxon>Bacteria</taxon>
        <taxon>Pseudomonadati</taxon>
        <taxon>Pseudomonadota</taxon>
        <taxon>Alphaproteobacteria</taxon>
        <taxon>Hyphomicrobiales</taxon>
        <taxon>Xanthobacteraceae</taxon>
        <taxon>Ancylobacter</taxon>
    </lineage>
</organism>
<keyword evidence="6 9" id="KW-1133">Transmembrane helix</keyword>
<evidence type="ECO:0000256" key="4">
    <source>
        <dbReference type="ARBA" id="ARBA00022519"/>
    </source>
</evidence>
<sequence length="167" mass="18149">MKRIIWLIERGARAGAALGAAAILLMMVHVALDVVMRKLLGVPLPGTLAAVTNYYMVIAVFMPLALVERRRAHISVDVVMPLLSARLGRYMRATSGLAAALIMALVAWRGWTDAVRDWQVSASQVQGSAVMPVWPAHFAVPFGSGLLAIAFLLRLVPRPLTDTLPER</sequence>
<dbReference type="Proteomes" id="UP000464751">
    <property type="component" value="Chromosome"/>
</dbReference>
<evidence type="ECO:0000256" key="9">
    <source>
        <dbReference type="RuleBase" id="RU369079"/>
    </source>
</evidence>
<dbReference type="RefSeq" id="WP_163075675.1">
    <property type="nucleotide sequence ID" value="NZ_CP048630.1"/>
</dbReference>
<proteinExistence type="inferred from homology"/>
<keyword evidence="4 9" id="KW-0997">Cell inner membrane</keyword>
<evidence type="ECO:0000313" key="11">
    <source>
        <dbReference type="EMBL" id="QIB34532.1"/>
    </source>
</evidence>
<evidence type="ECO:0000259" key="10">
    <source>
        <dbReference type="Pfam" id="PF04290"/>
    </source>
</evidence>
<dbReference type="KEGG" id="apra:G3A50_13030"/>
<dbReference type="EMBL" id="CP048630">
    <property type="protein sequence ID" value="QIB34532.1"/>
    <property type="molecule type" value="Genomic_DNA"/>
</dbReference>
<evidence type="ECO:0000256" key="8">
    <source>
        <dbReference type="ARBA" id="ARBA00038436"/>
    </source>
</evidence>
<comment type="subunit">
    <text evidence="9">The complex comprises the extracytoplasmic solute receptor protein and the two transmembrane proteins.</text>
</comment>
<evidence type="ECO:0000313" key="12">
    <source>
        <dbReference type="Proteomes" id="UP000464751"/>
    </source>
</evidence>
<keyword evidence="7 9" id="KW-0472">Membrane</keyword>
<comment type="subcellular location">
    <subcellularLocation>
        <location evidence="1 9">Cell inner membrane</location>
        <topology evidence="1 9">Multi-pass membrane protein</topology>
    </subcellularLocation>
</comment>
<feature type="transmembrane region" description="Helical" evidence="9">
    <location>
        <begin position="90"/>
        <end position="111"/>
    </location>
</feature>
<evidence type="ECO:0000256" key="3">
    <source>
        <dbReference type="ARBA" id="ARBA00022475"/>
    </source>
</evidence>
<evidence type="ECO:0000256" key="6">
    <source>
        <dbReference type="ARBA" id="ARBA00022989"/>
    </source>
</evidence>
<feature type="transmembrane region" description="Helical" evidence="9">
    <location>
        <begin position="12"/>
        <end position="32"/>
    </location>
</feature>
<dbReference type="InterPro" id="IPR007387">
    <property type="entry name" value="TRAP_DctQ"/>
</dbReference>
<keyword evidence="2 9" id="KW-0813">Transport</keyword>
<keyword evidence="5 9" id="KW-0812">Transmembrane</keyword>
<evidence type="ECO:0000256" key="1">
    <source>
        <dbReference type="ARBA" id="ARBA00004429"/>
    </source>
</evidence>
<dbReference type="PANTHER" id="PTHR35011">
    <property type="entry name" value="2,3-DIKETO-L-GULONATE TRAP TRANSPORTER SMALL PERMEASE PROTEIN YIAM"/>
    <property type="match status" value="1"/>
</dbReference>
<keyword evidence="3" id="KW-1003">Cell membrane</keyword>
<name>A0A6P1YN99_9HYPH</name>
<keyword evidence="12" id="KW-1185">Reference proteome</keyword>
<dbReference type="GO" id="GO:0015740">
    <property type="term" value="P:C4-dicarboxylate transport"/>
    <property type="evidence" value="ECO:0007669"/>
    <property type="project" value="TreeGrafter"/>
</dbReference>
<evidence type="ECO:0000256" key="5">
    <source>
        <dbReference type="ARBA" id="ARBA00022692"/>
    </source>
</evidence>
<gene>
    <name evidence="11" type="ORF">G3A50_13030</name>
</gene>
<dbReference type="GO" id="GO:0005886">
    <property type="term" value="C:plasma membrane"/>
    <property type="evidence" value="ECO:0007669"/>
    <property type="project" value="UniProtKB-SubCell"/>
</dbReference>
<feature type="transmembrane region" description="Helical" evidence="9">
    <location>
        <begin position="131"/>
        <end position="153"/>
    </location>
</feature>
<dbReference type="InterPro" id="IPR055348">
    <property type="entry name" value="DctQ"/>
</dbReference>
<comment type="function">
    <text evidence="9">Part of the tripartite ATP-independent periplasmic (TRAP) transport system.</text>
</comment>
<dbReference type="GO" id="GO:0022857">
    <property type="term" value="F:transmembrane transporter activity"/>
    <property type="evidence" value="ECO:0007669"/>
    <property type="project" value="UniProtKB-UniRule"/>
</dbReference>
<accession>A0A6P1YN99</accession>
<protein>
    <recommendedName>
        <fullName evidence="9">TRAP transporter small permease protein</fullName>
    </recommendedName>
</protein>
<feature type="domain" description="Tripartite ATP-independent periplasmic transporters DctQ component" evidence="10">
    <location>
        <begin position="26"/>
        <end position="156"/>
    </location>
</feature>
<evidence type="ECO:0000256" key="2">
    <source>
        <dbReference type="ARBA" id="ARBA00022448"/>
    </source>
</evidence>
<dbReference type="AlphaFoldDB" id="A0A6P1YN99"/>